<evidence type="ECO:0000313" key="3">
    <source>
        <dbReference type="EMBL" id="QPC47729.1"/>
    </source>
</evidence>
<protein>
    <submittedName>
        <fullName evidence="3">Glycosyl hydrolase</fullName>
    </submittedName>
</protein>
<dbReference type="SUPFAM" id="SSF51445">
    <property type="entry name" value="(Trans)glycosidases"/>
    <property type="match status" value="1"/>
</dbReference>
<dbReference type="Pfam" id="PF03537">
    <property type="entry name" value="Glyco_hydro_114"/>
    <property type="match status" value="1"/>
</dbReference>
<feature type="chain" id="PRO_5032455955" evidence="1">
    <location>
        <begin position="24"/>
        <end position="279"/>
    </location>
</feature>
<accession>A0A7S8CD03</accession>
<evidence type="ECO:0000259" key="2">
    <source>
        <dbReference type="Pfam" id="PF03537"/>
    </source>
</evidence>
<dbReference type="Proteomes" id="UP000593626">
    <property type="component" value="Chromosome"/>
</dbReference>
<keyword evidence="4" id="KW-1185">Reference proteome</keyword>
<dbReference type="InterPro" id="IPR017853">
    <property type="entry name" value="GH"/>
</dbReference>
<organism evidence="3 4">
    <name type="scientific">Mangrovibacillus cuniculi</name>
    <dbReference type="NCBI Taxonomy" id="2593652"/>
    <lineage>
        <taxon>Bacteria</taxon>
        <taxon>Bacillati</taxon>
        <taxon>Bacillota</taxon>
        <taxon>Bacilli</taxon>
        <taxon>Bacillales</taxon>
        <taxon>Bacillaceae</taxon>
        <taxon>Mangrovibacillus</taxon>
    </lineage>
</organism>
<dbReference type="AlphaFoldDB" id="A0A7S8CD03"/>
<dbReference type="InterPro" id="IPR013785">
    <property type="entry name" value="Aldolase_TIM"/>
</dbReference>
<dbReference type="PANTHER" id="PTHR35882:SF2">
    <property type="entry name" value="PELA"/>
    <property type="match status" value="1"/>
</dbReference>
<keyword evidence="3" id="KW-0378">Hydrolase</keyword>
<gene>
    <name evidence="3" type="ORF">G8O30_12560</name>
</gene>
<sequence length="279" mass="33091">MKKLASLLMLIVLFLVSSFTGHAYEGKAVNVLAGVESYKIFYNTPNSKIIEKLRTYDLVIIEPQLYTKEQIDYIQSSGTIVMGYIGVMETPMWNQRRVKLLEPTDYYHKNGQRIHYPQWDSYYMDITKPHFQQVLLDEVQEQIVAKGFDGAFLDTVGNIDNEHFWTDKPQYYVQLNGLLTFLEELTTTYQELLYIQNWGMETIMHTHQYMDGFMWEGFNYNVVKKDEWAQNQISRLTRLQEETETRILTVSFETEKKSTKYAKKFGFAHYHEKKSYDEF</sequence>
<keyword evidence="1" id="KW-0732">Signal</keyword>
<reference evidence="3 4" key="1">
    <citation type="submission" date="2019-07" db="EMBL/GenBank/DDBJ databases">
        <title>Genome sequence of 2 isolates from Red Sea Mangroves.</title>
        <authorList>
            <person name="Sefrji F."/>
            <person name="Michoud G."/>
            <person name="Merlino G."/>
            <person name="Daffonchio D."/>
        </authorList>
    </citation>
    <scope>NUCLEOTIDE SEQUENCE [LARGE SCALE GENOMIC DNA]</scope>
    <source>
        <strain evidence="3 4">R1DC41</strain>
    </source>
</reference>
<dbReference type="Gene3D" id="3.20.20.70">
    <property type="entry name" value="Aldolase class I"/>
    <property type="match status" value="1"/>
</dbReference>
<dbReference type="PANTHER" id="PTHR35882">
    <property type="entry name" value="PELA"/>
    <property type="match status" value="1"/>
</dbReference>
<evidence type="ECO:0000313" key="4">
    <source>
        <dbReference type="Proteomes" id="UP000593626"/>
    </source>
</evidence>
<feature type="signal peptide" evidence="1">
    <location>
        <begin position="1"/>
        <end position="23"/>
    </location>
</feature>
<feature type="domain" description="Glycoside-hydrolase family GH114 TIM-barrel" evidence="2">
    <location>
        <begin position="50"/>
        <end position="229"/>
    </location>
</feature>
<name>A0A7S8CD03_9BACI</name>
<dbReference type="InterPro" id="IPR004352">
    <property type="entry name" value="GH114_TIM-barrel"/>
</dbReference>
<proteinExistence type="predicted"/>
<dbReference type="KEGG" id="mcui:G8O30_12560"/>
<evidence type="ECO:0000256" key="1">
    <source>
        <dbReference type="SAM" id="SignalP"/>
    </source>
</evidence>
<dbReference type="GO" id="GO:0016787">
    <property type="term" value="F:hydrolase activity"/>
    <property type="evidence" value="ECO:0007669"/>
    <property type="project" value="UniProtKB-KW"/>
</dbReference>
<dbReference type="EMBL" id="CP049742">
    <property type="protein sequence ID" value="QPC47729.1"/>
    <property type="molecule type" value="Genomic_DNA"/>
</dbReference>
<dbReference type="RefSeq" id="WP_239672403.1">
    <property type="nucleotide sequence ID" value="NZ_CP049742.1"/>
</dbReference>